<proteinExistence type="predicted"/>
<comment type="caution">
    <text evidence="1">The sequence shown here is derived from an EMBL/GenBank/DDBJ whole genome shotgun (WGS) entry which is preliminary data.</text>
</comment>
<sequence>MLTETYAFAIPHSAEWHRPGNPETKSVKGINEGFKLAGDNAYVVH</sequence>
<name>A0A095VT21_9GAMM</name>
<dbReference type="Proteomes" id="UP000029640">
    <property type="component" value="Unassembled WGS sequence"/>
</dbReference>
<reference evidence="1 2" key="1">
    <citation type="journal article" date="2014" name="Genome Announc.">
        <title>Genome Sequence of Gammaproteobacterial Pseudohaliea rubra Type Strain DSM 19751, Isolated from Coastal Seawater of the Mediterranean Sea.</title>
        <authorList>
            <person name="Spring S."/>
            <person name="Fiebig A."/>
            <person name="Riedel T."/>
            <person name="Goker M."/>
            <person name="Klenk H.P."/>
        </authorList>
    </citation>
    <scope>NUCLEOTIDE SEQUENCE [LARGE SCALE GENOMIC DNA]</scope>
    <source>
        <strain evidence="1 2">DSM 19751</strain>
    </source>
</reference>
<gene>
    <name evidence="1" type="ORF">HRUBRA_00849</name>
</gene>
<dbReference type="EMBL" id="AUVB01000024">
    <property type="protein sequence ID" value="KGE04510.1"/>
    <property type="molecule type" value="Genomic_DNA"/>
</dbReference>
<keyword evidence="2" id="KW-1185">Reference proteome</keyword>
<accession>A0A095VT21</accession>
<protein>
    <submittedName>
        <fullName evidence="1">Uncharacterized protein</fullName>
    </submittedName>
</protein>
<evidence type="ECO:0000313" key="2">
    <source>
        <dbReference type="Proteomes" id="UP000029640"/>
    </source>
</evidence>
<organism evidence="1 2">
    <name type="scientific">Pseudohaliea rubra DSM 19751</name>
    <dbReference type="NCBI Taxonomy" id="1265313"/>
    <lineage>
        <taxon>Bacteria</taxon>
        <taxon>Pseudomonadati</taxon>
        <taxon>Pseudomonadota</taxon>
        <taxon>Gammaproteobacteria</taxon>
        <taxon>Cellvibrionales</taxon>
        <taxon>Halieaceae</taxon>
        <taxon>Pseudohaliea</taxon>
    </lineage>
</organism>
<evidence type="ECO:0000313" key="1">
    <source>
        <dbReference type="EMBL" id="KGE04510.1"/>
    </source>
</evidence>
<dbReference type="HOGENOM" id="CLU_3200550_0_0_6"/>
<dbReference type="AlphaFoldDB" id="A0A095VT21"/>